<dbReference type="GO" id="GO:0020037">
    <property type="term" value="F:heme binding"/>
    <property type="evidence" value="ECO:0007669"/>
    <property type="project" value="InterPro"/>
</dbReference>
<keyword evidence="2" id="KW-1185">Reference proteome</keyword>
<keyword evidence="1" id="KW-0560">Oxidoreductase</keyword>
<dbReference type="RefSeq" id="WP_093247752.1">
    <property type="nucleotide sequence ID" value="NZ_FNQM01000001.1"/>
</dbReference>
<dbReference type="InterPro" id="IPR037120">
    <property type="entry name" value="Haem_peroxidase_sf_animal"/>
</dbReference>
<dbReference type="SUPFAM" id="SSF48113">
    <property type="entry name" value="Heme-dependent peroxidases"/>
    <property type="match status" value="1"/>
</dbReference>
<dbReference type="EMBL" id="FNQM01000001">
    <property type="protein sequence ID" value="SDZ78551.1"/>
    <property type="molecule type" value="Genomic_DNA"/>
</dbReference>
<dbReference type="Gene3D" id="1.10.640.10">
    <property type="entry name" value="Haem peroxidase domain superfamily, animal type"/>
    <property type="match status" value="1"/>
</dbReference>
<accession>A0A1H3VV41</accession>
<organism evidence="1 2">
    <name type="scientific">Rubrimonas cliftonensis</name>
    <dbReference type="NCBI Taxonomy" id="89524"/>
    <lineage>
        <taxon>Bacteria</taxon>
        <taxon>Pseudomonadati</taxon>
        <taxon>Pseudomonadota</taxon>
        <taxon>Alphaproteobacteria</taxon>
        <taxon>Rhodobacterales</taxon>
        <taxon>Paracoccaceae</taxon>
        <taxon>Rubrimonas</taxon>
    </lineage>
</organism>
<evidence type="ECO:0000313" key="1">
    <source>
        <dbReference type="EMBL" id="SDZ78551.1"/>
    </source>
</evidence>
<sequence>MSVQMFRRSLPESLRHDARDARLPARPAAGFRNMFNLHEADEPERWRGEGCASETERMLAAVAQRMMGARPSEAPSPFPAGYTYLAQFVAHDMQFSTEEAEYPPGSVPDVALRRRRLMLETIYGEGPEREPGLYQAGDDAFARFRLRYGAFGPGVSPGQRTLARMGGASGQTLCAADIRNDENPVVAQVAGAFIRLHNVAMRRLTDYAEPEARFEAARRVTRAVYRGLVFGDLLPRLLRPDVAAAYAGGLRLDSPALETDDMPVEFSHAAFRTGHALVRADYAIGPAVNGGMAINVRSMIRHTTRRDPDAFAEGRAWPLDWSRFFGPSAQGAQPFGPHVNVFLAEAPGLLDDDYPRKRGAHLILRDLVRGMDAGLLNVAALGAAIAPGFGGTPGAKEWLAFDAAARGKAMLDWIDGETTLKPYLANLCSDPPLYLFLMVEAAAPAAVGGGDRARYGVMGGAIVAEPLHAARDATLRDVEEVSGLDNDIAKVFGDDGGSPRPAEMSQLLARLTR</sequence>
<dbReference type="OrthoDB" id="105077at2"/>
<reference evidence="1 2" key="1">
    <citation type="submission" date="2016-10" db="EMBL/GenBank/DDBJ databases">
        <authorList>
            <person name="de Groot N.N."/>
        </authorList>
    </citation>
    <scope>NUCLEOTIDE SEQUENCE [LARGE SCALE GENOMIC DNA]</scope>
    <source>
        <strain evidence="1 2">DSM 15345</strain>
    </source>
</reference>
<name>A0A1H3VV41_9RHOB</name>
<dbReference type="Pfam" id="PF03098">
    <property type="entry name" value="An_peroxidase"/>
    <property type="match status" value="1"/>
</dbReference>
<proteinExistence type="predicted"/>
<evidence type="ECO:0000313" key="2">
    <source>
        <dbReference type="Proteomes" id="UP000198703"/>
    </source>
</evidence>
<dbReference type="InterPro" id="IPR010255">
    <property type="entry name" value="Haem_peroxidase_sf"/>
</dbReference>
<keyword evidence="1" id="KW-0575">Peroxidase</keyword>
<dbReference type="AlphaFoldDB" id="A0A1H3VV41"/>
<dbReference type="Proteomes" id="UP000198703">
    <property type="component" value="Unassembled WGS sequence"/>
</dbReference>
<gene>
    <name evidence="1" type="ORF">SAMN05444370_101339</name>
</gene>
<dbReference type="GO" id="GO:0006979">
    <property type="term" value="P:response to oxidative stress"/>
    <property type="evidence" value="ECO:0007669"/>
    <property type="project" value="InterPro"/>
</dbReference>
<dbReference type="GO" id="GO:0004601">
    <property type="term" value="F:peroxidase activity"/>
    <property type="evidence" value="ECO:0007669"/>
    <property type="project" value="UniProtKB-KW"/>
</dbReference>
<dbReference type="STRING" id="89524.SAMN05444370_101339"/>
<dbReference type="InterPro" id="IPR019791">
    <property type="entry name" value="Haem_peroxidase_animal"/>
</dbReference>
<protein>
    <submittedName>
        <fullName evidence="1">Animal haem peroxidase</fullName>
    </submittedName>
</protein>